<dbReference type="PROSITE" id="PS50004">
    <property type="entry name" value="C2"/>
    <property type="match status" value="1"/>
</dbReference>
<dbReference type="EMBL" id="BKCP01007760">
    <property type="protein sequence ID" value="GER47201.1"/>
    <property type="molecule type" value="Genomic_DNA"/>
</dbReference>
<dbReference type="Proteomes" id="UP000325081">
    <property type="component" value="Unassembled WGS sequence"/>
</dbReference>
<dbReference type="SMART" id="SM00239">
    <property type="entry name" value="C2"/>
    <property type="match status" value="1"/>
</dbReference>
<evidence type="ECO:0000256" key="1">
    <source>
        <dbReference type="SAM" id="MobiDB-lite"/>
    </source>
</evidence>
<name>A0A5A7QTC0_STRAF</name>
<gene>
    <name evidence="3" type="ORF">STAS_24287</name>
</gene>
<evidence type="ECO:0000313" key="3">
    <source>
        <dbReference type="EMBL" id="GER47201.1"/>
    </source>
</evidence>
<feature type="region of interest" description="Disordered" evidence="1">
    <location>
        <begin position="255"/>
        <end position="278"/>
    </location>
</feature>
<dbReference type="InterPro" id="IPR035892">
    <property type="entry name" value="C2_domain_sf"/>
</dbReference>
<dbReference type="CDD" id="cd00030">
    <property type="entry name" value="C2"/>
    <property type="match status" value="1"/>
</dbReference>
<dbReference type="SUPFAM" id="SSF49562">
    <property type="entry name" value="C2 domain (Calcium/lipid-binding domain, CaLB)"/>
    <property type="match status" value="2"/>
</dbReference>
<dbReference type="InterPro" id="IPR045050">
    <property type="entry name" value="Synaptotagmin_plant"/>
</dbReference>
<feature type="compositionally biased region" description="Low complexity" evidence="1">
    <location>
        <begin position="256"/>
        <end position="278"/>
    </location>
</feature>
<proteinExistence type="predicted"/>
<dbReference type="Pfam" id="PF00168">
    <property type="entry name" value="C2"/>
    <property type="match status" value="2"/>
</dbReference>
<dbReference type="PANTHER" id="PTHR10774">
    <property type="entry name" value="EXTENDED SYNAPTOTAGMIN-RELATED"/>
    <property type="match status" value="1"/>
</dbReference>
<dbReference type="OrthoDB" id="67700at2759"/>
<sequence length="393" mass="44942">MGWKCRYCSCIQTAISSIFYPDSRYSNIGSYKDIVETFCAHFPVFFEHCNIIDGQDLQPKIDFGFKVCGADVMSIPGLYHLVQEVVARQAAKLYLWPQTYELDILDDSIGATKKPVGILHVKVVRAKKLLNMDFLTTSDPYVKLSLTGERLPAKKTTVKMNNLNSEWNEDFKLIVKEPETQFLQIQLYDWEKVGAHDYLGMQIVPLNVLKPYEKKEFTLDLKNSTDPNDRRNLKPRGQITIQTTFVPFQEDSKKFSGSFDDNKNNGNNNYAEDGNSQNSLENVSLSGSGLLLLTVLKARDVEGKNHNNPYATVILRGDKRKTKFVLDEAPVKDRIHVEVTSCKRRMGFMFKESLGFVDINLADVVYNGHINEKYHLINSRNGIIHLDIRWKVI</sequence>
<protein>
    <submittedName>
        <fullName evidence="3">Calcium-dependent lipid-binding family protein</fullName>
    </submittedName>
</protein>
<dbReference type="InterPro" id="IPR000008">
    <property type="entry name" value="C2_dom"/>
</dbReference>
<evidence type="ECO:0000259" key="2">
    <source>
        <dbReference type="PROSITE" id="PS50004"/>
    </source>
</evidence>
<comment type="caution">
    <text evidence="3">The sequence shown here is derived from an EMBL/GenBank/DDBJ whole genome shotgun (WGS) entry which is preliminary data.</text>
</comment>
<accession>A0A5A7QTC0</accession>
<keyword evidence="4" id="KW-1185">Reference proteome</keyword>
<reference evidence="4" key="1">
    <citation type="journal article" date="2019" name="Curr. Biol.">
        <title>Genome Sequence of Striga asiatica Provides Insight into the Evolution of Plant Parasitism.</title>
        <authorList>
            <person name="Yoshida S."/>
            <person name="Kim S."/>
            <person name="Wafula E.K."/>
            <person name="Tanskanen J."/>
            <person name="Kim Y.M."/>
            <person name="Honaas L."/>
            <person name="Yang Z."/>
            <person name="Spallek T."/>
            <person name="Conn C.E."/>
            <person name="Ichihashi Y."/>
            <person name="Cheong K."/>
            <person name="Cui S."/>
            <person name="Der J.P."/>
            <person name="Gundlach H."/>
            <person name="Jiao Y."/>
            <person name="Hori C."/>
            <person name="Ishida J.K."/>
            <person name="Kasahara H."/>
            <person name="Kiba T."/>
            <person name="Kim M.S."/>
            <person name="Koo N."/>
            <person name="Laohavisit A."/>
            <person name="Lee Y.H."/>
            <person name="Lumba S."/>
            <person name="McCourt P."/>
            <person name="Mortimer J.C."/>
            <person name="Mutuku J.M."/>
            <person name="Nomura T."/>
            <person name="Sasaki-Sekimoto Y."/>
            <person name="Seto Y."/>
            <person name="Wang Y."/>
            <person name="Wakatake T."/>
            <person name="Sakakibara H."/>
            <person name="Demura T."/>
            <person name="Yamaguchi S."/>
            <person name="Yoneyama K."/>
            <person name="Manabe R.I."/>
            <person name="Nelson D.C."/>
            <person name="Schulman A.H."/>
            <person name="Timko M.P."/>
            <person name="dePamphilis C.W."/>
            <person name="Choi D."/>
            <person name="Shirasu K."/>
        </authorList>
    </citation>
    <scope>NUCLEOTIDE SEQUENCE [LARGE SCALE GENOMIC DNA]</scope>
    <source>
        <strain evidence="4">cv. UVA1</strain>
    </source>
</reference>
<dbReference type="GO" id="GO:0008289">
    <property type="term" value="F:lipid binding"/>
    <property type="evidence" value="ECO:0007669"/>
    <property type="project" value="InterPro"/>
</dbReference>
<dbReference type="FunFam" id="2.60.40.150:FF:000102">
    <property type="entry name" value="Synaptotagmin-2 isoform A"/>
    <property type="match status" value="1"/>
</dbReference>
<dbReference type="PANTHER" id="PTHR10774:SF217">
    <property type="entry name" value="OS06G0685300 PROTEIN"/>
    <property type="match status" value="1"/>
</dbReference>
<dbReference type="GO" id="GO:0005783">
    <property type="term" value="C:endoplasmic reticulum"/>
    <property type="evidence" value="ECO:0007669"/>
    <property type="project" value="TreeGrafter"/>
</dbReference>
<dbReference type="AlphaFoldDB" id="A0A5A7QTC0"/>
<organism evidence="3 4">
    <name type="scientific">Striga asiatica</name>
    <name type="common">Asiatic witchweed</name>
    <name type="synonym">Buchnera asiatica</name>
    <dbReference type="NCBI Taxonomy" id="4170"/>
    <lineage>
        <taxon>Eukaryota</taxon>
        <taxon>Viridiplantae</taxon>
        <taxon>Streptophyta</taxon>
        <taxon>Embryophyta</taxon>
        <taxon>Tracheophyta</taxon>
        <taxon>Spermatophyta</taxon>
        <taxon>Magnoliopsida</taxon>
        <taxon>eudicotyledons</taxon>
        <taxon>Gunneridae</taxon>
        <taxon>Pentapetalae</taxon>
        <taxon>asterids</taxon>
        <taxon>lamiids</taxon>
        <taxon>Lamiales</taxon>
        <taxon>Orobanchaceae</taxon>
        <taxon>Buchnereae</taxon>
        <taxon>Striga</taxon>
    </lineage>
</organism>
<feature type="domain" description="C2" evidence="2">
    <location>
        <begin position="96"/>
        <end position="219"/>
    </location>
</feature>
<evidence type="ECO:0000313" key="4">
    <source>
        <dbReference type="Proteomes" id="UP000325081"/>
    </source>
</evidence>
<dbReference type="Gene3D" id="2.60.40.150">
    <property type="entry name" value="C2 domain"/>
    <property type="match status" value="2"/>
</dbReference>